<keyword evidence="2" id="KW-0663">Pyridoxal phosphate</keyword>
<keyword evidence="6" id="KW-0032">Aminotransferase</keyword>
<dbReference type="PANTHER" id="PTHR43586">
    <property type="entry name" value="CYSTEINE DESULFURASE"/>
    <property type="match status" value="1"/>
</dbReference>
<evidence type="ECO:0000313" key="7">
    <source>
        <dbReference type="Proteomes" id="UP000276301"/>
    </source>
</evidence>
<dbReference type="GO" id="GO:0008483">
    <property type="term" value="F:transaminase activity"/>
    <property type="evidence" value="ECO:0007669"/>
    <property type="project" value="UniProtKB-KW"/>
</dbReference>
<dbReference type="EMBL" id="RCHT01000001">
    <property type="protein sequence ID" value="RLL14584.1"/>
    <property type="molecule type" value="Genomic_DNA"/>
</dbReference>
<gene>
    <name evidence="6" type="ORF">D4A47_00960</name>
</gene>
<dbReference type="PANTHER" id="PTHR43586:SF4">
    <property type="entry name" value="ISOPENICILLIN N EPIMERASE"/>
    <property type="match status" value="1"/>
</dbReference>
<evidence type="ECO:0000256" key="2">
    <source>
        <dbReference type="ARBA" id="ARBA00022898"/>
    </source>
</evidence>
<dbReference type="NCBIfam" id="TIGR01977">
    <property type="entry name" value="am_tr_V_EF2568"/>
    <property type="match status" value="1"/>
</dbReference>
<keyword evidence="6" id="KW-0808">Transferase</keyword>
<dbReference type="InterPro" id="IPR020578">
    <property type="entry name" value="Aminotrans_V_PyrdxlP_BS"/>
</dbReference>
<dbReference type="InterPro" id="IPR015422">
    <property type="entry name" value="PyrdxlP-dep_Trfase_small"/>
</dbReference>
<organism evidence="6 7">
    <name type="scientific">Anaerotruncus massiliensis</name>
    <name type="common">ex Liu et al. 2021</name>
    <dbReference type="NCBI Taxonomy" id="2321404"/>
    <lineage>
        <taxon>Bacteria</taxon>
        <taxon>Bacillati</taxon>
        <taxon>Bacillota</taxon>
        <taxon>Clostridia</taxon>
        <taxon>Eubacteriales</taxon>
        <taxon>Oscillospiraceae</taxon>
        <taxon>Anaerotruncus</taxon>
    </lineage>
</organism>
<dbReference type="InterPro" id="IPR000192">
    <property type="entry name" value="Aminotrans_V_dom"/>
</dbReference>
<accession>A0A498D210</accession>
<dbReference type="SUPFAM" id="SSF53383">
    <property type="entry name" value="PLP-dependent transferases"/>
    <property type="match status" value="1"/>
</dbReference>
<evidence type="ECO:0000256" key="4">
    <source>
        <dbReference type="RuleBase" id="RU004504"/>
    </source>
</evidence>
<dbReference type="AlphaFoldDB" id="A0A498D210"/>
<protein>
    <submittedName>
        <fullName evidence="6">Aminotransferase class V-fold PLP-dependent enzyme</fullName>
    </submittedName>
</protein>
<dbReference type="Proteomes" id="UP000276301">
    <property type="component" value="Unassembled WGS sequence"/>
</dbReference>
<name>A0A498D210_9FIRM</name>
<dbReference type="InterPro" id="IPR010969">
    <property type="entry name" value="Cys_dSase-rel_unknwn_funct"/>
</dbReference>
<comment type="cofactor">
    <cofactor evidence="1 4">
        <name>pyridoxal 5'-phosphate</name>
        <dbReference type="ChEBI" id="CHEBI:597326"/>
    </cofactor>
</comment>
<dbReference type="Pfam" id="PF00266">
    <property type="entry name" value="Aminotran_5"/>
    <property type="match status" value="1"/>
</dbReference>
<comment type="caution">
    <text evidence="6">The sequence shown here is derived from an EMBL/GenBank/DDBJ whole genome shotgun (WGS) entry which is preliminary data.</text>
</comment>
<reference evidence="6 7" key="1">
    <citation type="submission" date="2018-10" db="EMBL/GenBank/DDBJ databases">
        <title>Anaerotruncus faecis sp. nov., isolated from human feces.</title>
        <authorList>
            <person name="Wang Y.-J."/>
        </authorList>
    </citation>
    <scope>NUCLEOTIDE SEQUENCE [LARGE SCALE GENOMIC DNA]</scope>
    <source>
        <strain evidence="6 7">22A2-44</strain>
    </source>
</reference>
<dbReference type="Gene3D" id="3.40.640.10">
    <property type="entry name" value="Type I PLP-dependent aspartate aminotransferase-like (Major domain)"/>
    <property type="match status" value="1"/>
</dbReference>
<proteinExistence type="inferred from homology"/>
<evidence type="ECO:0000256" key="3">
    <source>
        <dbReference type="RuleBase" id="RU004075"/>
    </source>
</evidence>
<dbReference type="RefSeq" id="WP_121585668.1">
    <property type="nucleotide sequence ID" value="NZ_RCHT01000001.1"/>
</dbReference>
<dbReference type="Gene3D" id="3.90.1150.10">
    <property type="entry name" value="Aspartate Aminotransferase, domain 1"/>
    <property type="match status" value="1"/>
</dbReference>
<dbReference type="InterPro" id="IPR015424">
    <property type="entry name" value="PyrdxlP-dep_Trfase"/>
</dbReference>
<dbReference type="InterPro" id="IPR015421">
    <property type="entry name" value="PyrdxlP-dep_Trfase_major"/>
</dbReference>
<feature type="domain" description="Aminotransferase class V" evidence="5">
    <location>
        <begin position="2"/>
        <end position="365"/>
    </location>
</feature>
<dbReference type="PROSITE" id="PS00595">
    <property type="entry name" value="AA_TRANSFER_CLASS_5"/>
    <property type="match status" value="1"/>
</dbReference>
<comment type="similarity">
    <text evidence="3">Belongs to the class-V pyridoxal-phosphate-dependent aminotransferase family.</text>
</comment>
<evidence type="ECO:0000313" key="6">
    <source>
        <dbReference type="EMBL" id="RLL14584.1"/>
    </source>
</evidence>
<evidence type="ECO:0000259" key="5">
    <source>
        <dbReference type="Pfam" id="PF00266"/>
    </source>
</evidence>
<evidence type="ECO:0000256" key="1">
    <source>
        <dbReference type="ARBA" id="ARBA00001933"/>
    </source>
</evidence>
<keyword evidence="7" id="KW-1185">Reference proteome</keyword>
<sequence length="381" mass="40938">MIYFDNAATTFPKPASVKDAVDTALMRYGANPGRSGHDLSAETAKQVFEVRSKAAEFFGAADVEDVVFTQNCTYAVNTVVKGLFKPGDHVIISDLEHNAVLRPIHALTVQGIITYTVAETFSDDEETVNAFRSCIRPNTRAIIVTHGSNVFGVKLPIARLAQLARQYGLYFAVDAAQTAGIEPIDVKGMQIDFLCTAGHKGLYGPTGTGLLITSCGKRLRPLAEGGTGSVSYDYLQPDFMPDRFEAGTLNTVGILGMGAGIDFIRQSGMERIAGFESGVARCVYEELCGVKGVRLYTPAPQHGKNLPVFSFNIDGLGSEETTAKLNEMGFAVRGGLHCAPLAHKKFGTNHGGTVRLSVGAFNTPDQGRQFAQAVRKIAYEK</sequence>